<evidence type="ECO:0000313" key="2">
    <source>
        <dbReference type="Proteomes" id="UP000755654"/>
    </source>
</evidence>
<protein>
    <submittedName>
        <fullName evidence="1">Uncharacterized protein</fullName>
    </submittedName>
</protein>
<gene>
    <name evidence="1" type="ORF">HAP95_02920</name>
</gene>
<accession>A0ABS5ZVI9</accession>
<proteinExistence type="predicted"/>
<keyword evidence="2" id="KW-1185">Reference proteome</keyword>
<comment type="caution">
    <text evidence="1">The sequence shown here is derived from an EMBL/GenBank/DDBJ whole genome shotgun (WGS) entry which is preliminary data.</text>
</comment>
<organism evidence="1 2">
    <name type="scientific">Acidithiobacillus sulfurivorans</name>
    <dbReference type="NCBI Taxonomy" id="1958756"/>
    <lineage>
        <taxon>Bacteria</taxon>
        <taxon>Pseudomonadati</taxon>
        <taxon>Pseudomonadota</taxon>
        <taxon>Acidithiobacillia</taxon>
        <taxon>Acidithiobacillales</taxon>
        <taxon>Acidithiobacillaceae</taxon>
        <taxon>Acidithiobacillus</taxon>
    </lineage>
</organism>
<dbReference type="RefSeq" id="WP_215882868.1">
    <property type="nucleotide sequence ID" value="NZ_JAAOMP010000031.1"/>
</dbReference>
<evidence type="ECO:0000313" key="1">
    <source>
        <dbReference type="EMBL" id="MBU2759132.1"/>
    </source>
</evidence>
<name>A0ABS5ZVI9_9PROT</name>
<reference evidence="1 2" key="1">
    <citation type="journal article" date="2021" name="ISME J.">
        <title>Genomic evolution of the class Acidithiobacillia: deep-branching Proteobacteria living in extreme acidic conditions.</title>
        <authorList>
            <person name="Moya-Beltran A."/>
            <person name="Beard S."/>
            <person name="Rojas-Villalobos C."/>
            <person name="Issotta F."/>
            <person name="Gallardo Y."/>
            <person name="Ulloa R."/>
            <person name="Giaveno A."/>
            <person name="Degli Esposti M."/>
            <person name="Johnson D.B."/>
            <person name="Quatrini R."/>
        </authorList>
    </citation>
    <scope>NUCLEOTIDE SEQUENCE [LARGE SCALE GENOMIC DNA]</scope>
    <source>
        <strain evidence="1 2">RW2</strain>
    </source>
</reference>
<sequence length="66" mass="7233">MKLRFNKVVRVSIADELKKASTYGGIGLGLLGYSMKAPSVLLAAFLWWITCQTIANLLLAMEDDEG</sequence>
<dbReference type="EMBL" id="JAAOMP010000031">
    <property type="protein sequence ID" value="MBU2759132.1"/>
    <property type="molecule type" value="Genomic_DNA"/>
</dbReference>
<dbReference type="Proteomes" id="UP000755654">
    <property type="component" value="Unassembled WGS sequence"/>
</dbReference>